<feature type="transmembrane region" description="Helical" evidence="10">
    <location>
        <begin position="24"/>
        <end position="50"/>
    </location>
</feature>
<keyword evidence="4 10" id="KW-1133">Transmembrane helix</keyword>
<feature type="transmembrane region" description="Helical" evidence="10">
    <location>
        <begin position="374"/>
        <end position="396"/>
    </location>
</feature>
<feature type="transmembrane region" description="Helical" evidence="10">
    <location>
        <begin position="344"/>
        <end position="368"/>
    </location>
</feature>
<sequence>MTQPTERNQTELDDESFAHINQGLIRLLTVAAIAGVAVGLVGGSFHWLLVHGGAGFLETLAHWKEHGIWGLPGWIAAMAVVGTSVALARWLVTFAPSSAGSGVQHVEAVMREQAQPAPFRVLPIKYVGGLLAMVPGLALGREGPTIQMAAVIGTQCGKIFRLAREDRFMMYTAVAGSGLSVAFNAPLAGAAFVLEEVARRVTARRLLVTLVAVATAMAVYRGYFGNDVEFDVSEFLPATPTEFIVYALFGGIMGALGVAYNKSVLFGLNSFSNIAPTVSPIAKAGVIGAALGLLAYYQPNLVGGGELQANMVLAGQFGIGGLLLLFAVRWVLGPISYSMGTPGGLFAPLLLVGAVTGALFAHGANVILPTSTALTPAAFALVGMAAFFTAVVRAPFTGVLLITEMSGSVDLVIPMVVAGVTATVMADLMKGEPIYDSLRARMPVQNKD</sequence>
<evidence type="ECO:0000256" key="3">
    <source>
        <dbReference type="ARBA" id="ARBA00022692"/>
    </source>
</evidence>
<dbReference type="PRINTS" id="PR00762">
    <property type="entry name" value="CLCHANNEL"/>
</dbReference>
<dbReference type="Pfam" id="PF00654">
    <property type="entry name" value="Voltage_CLC"/>
    <property type="match status" value="1"/>
</dbReference>
<dbReference type="SUPFAM" id="SSF81340">
    <property type="entry name" value="Clc chloride channel"/>
    <property type="match status" value="1"/>
</dbReference>
<dbReference type="InterPro" id="IPR001807">
    <property type="entry name" value="ClC"/>
</dbReference>
<evidence type="ECO:0000256" key="4">
    <source>
        <dbReference type="ARBA" id="ARBA00022989"/>
    </source>
</evidence>
<proteinExistence type="predicted"/>
<feature type="transmembrane region" description="Helical" evidence="10">
    <location>
        <begin position="243"/>
        <end position="260"/>
    </location>
</feature>
<evidence type="ECO:0000256" key="10">
    <source>
        <dbReference type="SAM" id="Phobius"/>
    </source>
</evidence>
<dbReference type="EMBL" id="CP063982">
    <property type="protein sequence ID" value="UOD49762.1"/>
    <property type="molecule type" value="Genomic_DNA"/>
</dbReference>
<name>A0ABY4AL16_9BURK</name>
<dbReference type="InterPro" id="IPR014743">
    <property type="entry name" value="Cl-channel_core"/>
</dbReference>
<dbReference type="CDD" id="cd01031">
    <property type="entry name" value="EriC"/>
    <property type="match status" value="1"/>
</dbReference>
<evidence type="ECO:0000256" key="2">
    <source>
        <dbReference type="ARBA" id="ARBA00022448"/>
    </source>
</evidence>
<keyword evidence="7" id="KW-0869">Chloride channel</keyword>
<keyword evidence="6 10" id="KW-0472">Membrane</keyword>
<dbReference type="PANTHER" id="PTHR43427">
    <property type="entry name" value="CHLORIDE CHANNEL PROTEIN CLC-E"/>
    <property type="match status" value="1"/>
</dbReference>
<evidence type="ECO:0000313" key="11">
    <source>
        <dbReference type="EMBL" id="UOD49762.1"/>
    </source>
</evidence>
<evidence type="ECO:0000256" key="1">
    <source>
        <dbReference type="ARBA" id="ARBA00004141"/>
    </source>
</evidence>
<feature type="transmembrane region" description="Helical" evidence="10">
    <location>
        <begin position="71"/>
        <end position="92"/>
    </location>
</feature>
<accession>A0ABY4AL16</accession>
<dbReference type="InterPro" id="IPR050368">
    <property type="entry name" value="ClC-type_chloride_channel"/>
</dbReference>
<keyword evidence="9" id="KW-0407">Ion channel</keyword>
<dbReference type="Proteomes" id="UP000831607">
    <property type="component" value="Chromosome"/>
</dbReference>
<feature type="transmembrane region" description="Helical" evidence="10">
    <location>
        <begin position="281"/>
        <end position="299"/>
    </location>
</feature>
<evidence type="ECO:0000256" key="8">
    <source>
        <dbReference type="ARBA" id="ARBA00023214"/>
    </source>
</evidence>
<keyword evidence="3 10" id="KW-0812">Transmembrane</keyword>
<dbReference type="Gene3D" id="1.10.3080.10">
    <property type="entry name" value="Clc chloride channel"/>
    <property type="match status" value="1"/>
</dbReference>
<keyword evidence="12" id="KW-1185">Reference proteome</keyword>
<dbReference type="RefSeq" id="WP_243478006.1">
    <property type="nucleotide sequence ID" value="NZ_CP063982.1"/>
</dbReference>
<protein>
    <submittedName>
        <fullName evidence="11">ClC family H(+)/Cl(-) exchange transporter</fullName>
    </submittedName>
</protein>
<evidence type="ECO:0000256" key="6">
    <source>
        <dbReference type="ARBA" id="ARBA00023136"/>
    </source>
</evidence>
<reference evidence="11 12" key="1">
    <citation type="submission" date="2020-11" db="EMBL/GenBank/DDBJ databases">
        <title>Algicoccus daihaiensis sp.nov., isolated from Daihai Lake in Inner Mongolia.</title>
        <authorList>
            <person name="Kai J."/>
        </authorList>
    </citation>
    <scope>NUCLEOTIDE SEQUENCE [LARGE SCALE GENOMIC DNA]</scope>
    <source>
        <strain evidence="12">f23</strain>
    </source>
</reference>
<keyword evidence="2" id="KW-0813">Transport</keyword>
<gene>
    <name evidence="11" type="ORF">DHf2319_09890</name>
</gene>
<feature type="transmembrane region" description="Helical" evidence="10">
    <location>
        <begin position="408"/>
        <end position="429"/>
    </location>
</feature>
<evidence type="ECO:0000256" key="5">
    <source>
        <dbReference type="ARBA" id="ARBA00023065"/>
    </source>
</evidence>
<comment type="subcellular location">
    <subcellularLocation>
        <location evidence="1">Membrane</location>
        <topology evidence="1">Multi-pass membrane protein</topology>
    </subcellularLocation>
</comment>
<feature type="transmembrane region" description="Helical" evidence="10">
    <location>
        <begin position="206"/>
        <end position="223"/>
    </location>
</feature>
<evidence type="ECO:0000313" key="12">
    <source>
        <dbReference type="Proteomes" id="UP000831607"/>
    </source>
</evidence>
<feature type="transmembrane region" description="Helical" evidence="10">
    <location>
        <begin position="311"/>
        <end position="332"/>
    </location>
</feature>
<organism evidence="11 12">
    <name type="scientific">Orrella daihaiensis</name>
    <dbReference type="NCBI Taxonomy" id="2782176"/>
    <lineage>
        <taxon>Bacteria</taxon>
        <taxon>Pseudomonadati</taxon>
        <taxon>Pseudomonadota</taxon>
        <taxon>Betaproteobacteria</taxon>
        <taxon>Burkholderiales</taxon>
        <taxon>Alcaligenaceae</taxon>
        <taxon>Orrella</taxon>
    </lineage>
</organism>
<evidence type="ECO:0000256" key="9">
    <source>
        <dbReference type="ARBA" id="ARBA00023303"/>
    </source>
</evidence>
<dbReference type="PANTHER" id="PTHR43427:SF6">
    <property type="entry name" value="CHLORIDE CHANNEL PROTEIN CLC-E"/>
    <property type="match status" value="1"/>
</dbReference>
<evidence type="ECO:0000256" key="7">
    <source>
        <dbReference type="ARBA" id="ARBA00023173"/>
    </source>
</evidence>
<feature type="transmembrane region" description="Helical" evidence="10">
    <location>
        <begin position="168"/>
        <end position="194"/>
    </location>
</feature>
<keyword evidence="8" id="KW-0868">Chloride</keyword>
<keyword evidence="5" id="KW-0406">Ion transport</keyword>